<evidence type="ECO:0000256" key="1">
    <source>
        <dbReference type="SAM" id="MobiDB-lite"/>
    </source>
</evidence>
<dbReference type="Proteomes" id="UP001281761">
    <property type="component" value="Unassembled WGS sequence"/>
</dbReference>
<dbReference type="EMBL" id="JARBJD010000075">
    <property type="protein sequence ID" value="KAK2954740.1"/>
    <property type="molecule type" value="Genomic_DNA"/>
</dbReference>
<protein>
    <submittedName>
        <fullName evidence="2">Uncharacterized protein</fullName>
    </submittedName>
</protein>
<organism evidence="2 3">
    <name type="scientific">Blattamonas nauphoetae</name>
    <dbReference type="NCBI Taxonomy" id="2049346"/>
    <lineage>
        <taxon>Eukaryota</taxon>
        <taxon>Metamonada</taxon>
        <taxon>Preaxostyla</taxon>
        <taxon>Oxymonadida</taxon>
        <taxon>Blattamonas</taxon>
    </lineage>
</organism>
<reference evidence="2 3" key="1">
    <citation type="journal article" date="2022" name="bioRxiv">
        <title>Genomics of Preaxostyla Flagellates Illuminates Evolutionary Transitions and the Path Towards Mitochondrial Loss.</title>
        <authorList>
            <person name="Novak L.V.F."/>
            <person name="Treitli S.C."/>
            <person name="Pyrih J."/>
            <person name="Halakuc P."/>
            <person name="Pipaliya S.V."/>
            <person name="Vacek V."/>
            <person name="Brzon O."/>
            <person name="Soukal P."/>
            <person name="Eme L."/>
            <person name="Dacks J.B."/>
            <person name="Karnkowska A."/>
            <person name="Elias M."/>
            <person name="Hampl V."/>
        </authorList>
    </citation>
    <scope>NUCLEOTIDE SEQUENCE [LARGE SCALE GENOMIC DNA]</scope>
    <source>
        <strain evidence="2">NAU3</strain>
        <tissue evidence="2">Gut</tissue>
    </source>
</reference>
<comment type="caution">
    <text evidence="2">The sequence shown here is derived from an EMBL/GenBank/DDBJ whole genome shotgun (WGS) entry which is preliminary data.</text>
</comment>
<proteinExistence type="predicted"/>
<sequence>MRSEEDKEQHEISSSKNEAENKVRTIVDSILREMGKTSRTPLFVFVAEDLPDHQIDSTHFASSIVPFLATASLETGNFSHLKTESIQRECTKLIRSQSVKPIQSNSAKPIQSNSAKPIQSNSAKPIQSNSAKPIQSNSAKPIQSNSAKPIQSNSAKPIQSNSAKPIQSNFAKPIPRQFSPEYTELIPHNFAELIQSLLNALISYETTQHIETSDRITSAGLDLLVLAYPELTTHSLVLPLTHLLMVYPSHRAGE</sequence>
<evidence type="ECO:0000313" key="2">
    <source>
        <dbReference type="EMBL" id="KAK2954740.1"/>
    </source>
</evidence>
<keyword evidence="3" id="KW-1185">Reference proteome</keyword>
<feature type="region of interest" description="Disordered" evidence="1">
    <location>
        <begin position="97"/>
        <end position="166"/>
    </location>
</feature>
<gene>
    <name evidence="2" type="ORF">BLNAU_10396</name>
</gene>
<feature type="region of interest" description="Disordered" evidence="1">
    <location>
        <begin position="1"/>
        <end position="20"/>
    </location>
</feature>
<name>A0ABQ9XTE2_9EUKA</name>
<evidence type="ECO:0000313" key="3">
    <source>
        <dbReference type="Proteomes" id="UP001281761"/>
    </source>
</evidence>
<accession>A0ABQ9XTE2</accession>